<organism evidence="5 6">
    <name type="scientific">Arthrobacter alpinus</name>
    <dbReference type="NCBI Taxonomy" id="656366"/>
    <lineage>
        <taxon>Bacteria</taxon>
        <taxon>Bacillati</taxon>
        <taxon>Actinomycetota</taxon>
        <taxon>Actinomycetes</taxon>
        <taxon>Micrococcales</taxon>
        <taxon>Micrococcaceae</taxon>
        <taxon>Arthrobacter</taxon>
    </lineage>
</organism>
<dbReference type="PANTHER" id="PTHR43465:SF2">
    <property type="entry name" value="DUF1680 DOMAIN PROTEIN (AFU_ORTHOLOGUE AFUA_1G08910)"/>
    <property type="match status" value="1"/>
</dbReference>
<feature type="region of interest" description="Disordered" evidence="1">
    <location>
        <begin position="571"/>
        <end position="609"/>
    </location>
</feature>
<dbReference type="InterPro" id="IPR049046">
    <property type="entry name" value="Beta-AFase-like_GH127_middle"/>
</dbReference>
<dbReference type="Proteomes" id="UP000182725">
    <property type="component" value="Unassembled WGS sequence"/>
</dbReference>
<dbReference type="Pfam" id="PF07944">
    <property type="entry name" value="Beta-AFase-like_GH127_cat"/>
    <property type="match status" value="1"/>
</dbReference>
<evidence type="ECO:0000256" key="1">
    <source>
        <dbReference type="SAM" id="MobiDB-lite"/>
    </source>
</evidence>
<sequence length="637" mass="69981">MPTITAEQYGPTGLTPSSSTAVRPLPRGSMRFSDAGFLGSWQELNRAATIPHCIEQIEASGAVDNFRRLIGESTAAFLGPPFADSDVYKTLEAIAWEIGRTGTSDYDAFVEEVVSLIGRAQADDGYLNTWVQGGSSDQKLTAMRWSHELYCLGHLIQAAIAFTRTTGRRDLLQTAIRYVDLVERELGPGARPGLDGHPEIETALVELWRLTGERRFMRLAKHFIDARGYQTMGPDHFGADYFLDHQPIREATDAVGHAVRQLYLTAGATDLVIEEGDAELEAALERIWVSVHSQKMYITGGVGSRHRGESFGDPYELPPDRAYSETCAGIANFMWNWRMLLRTGEARFADEMERGLYNVIAASTSMSGTEFFYVNRLQLREGHISDENASASRLSWFGCACCPPNLARLIASLDTYAATSDDRGVQVHLYSDGNLVLGNDADSPVAAVSTEYPWDGRVSLTLDRPLGIELRLRVPAWADEYSVKIDGVSARPAKVDGYLVLEPNSANSSIELDFHATPVIDLPHPRLDASRGTMAVRHGPIIYALEQADLPAEVDVQDVYLPKGTQLEVTKAPDGLDTPAITASGGMARPSASGPLYSSQRHGTSSEDRELGQLTLVPYFRWGNRSHAAMRVWIPTQ</sequence>
<evidence type="ECO:0008006" key="7">
    <source>
        <dbReference type="Google" id="ProtNLM"/>
    </source>
</evidence>
<evidence type="ECO:0000259" key="2">
    <source>
        <dbReference type="Pfam" id="PF07944"/>
    </source>
</evidence>
<feature type="region of interest" description="Disordered" evidence="1">
    <location>
        <begin position="1"/>
        <end position="21"/>
    </location>
</feature>
<feature type="domain" description="Non-reducing end beta-L-arabinofuranosidase-like GH127 C-terminal" evidence="4">
    <location>
        <begin position="523"/>
        <end position="635"/>
    </location>
</feature>
<gene>
    <name evidence="5" type="ORF">SAMN04489740_2503</name>
</gene>
<accession>A0A1H5LL07</accession>
<dbReference type="InterPro" id="IPR008928">
    <property type="entry name" value="6-hairpin_glycosidase_sf"/>
</dbReference>
<dbReference type="RefSeq" id="WP_074711838.1">
    <property type="nucleotide sequence ID" value="NZ_FNTV01000001.1"/>
</dbReference>
<dbReference type="InterPro" id="IPR012878">
    <property type="entry name" value="Beta-AFase-like_GH127_cat"/>
</dbReference>
<dbReference type="Pfam" id="PF20736">
    <property type="entry name" value="Glyco_hydro127M"/>
    <property type="match status" value="1"/>
</dbReference>
<protein>
    <recommendedName>
        <fullName evidence="7">Glycoside hydrolase family 127 protein</fullName>
    </recommendedName>
</protein>
<dbReference type="PANTHER" id="PTHR43465">
    <property type="entry name" value="DUF1680 DOMAIN PROTEIN (AFU_ORTHOLOGUE AFUA_1G08910)"/>
    <property type="match status" value="1"/>
</dbReference>
<proteinExistence type="predicted"/>
<evidence type="ECO:0000313" key="5">
    <source>
        <dbReference type="EMBL" id="SEE77679.1"/>
    </source>
</evidence>
<evidence type="ECO:0000259" key="4">
    <source>
        <dbReference type="Pfam" id="PF20737"/>
    </source>
</evidence>
<evidence type="ECO:0000259" key="3">
    <source>
        <dbReference type="Pfam" id="PF20736"/>
    </source>
</evidence>
<dbReference type="SUPFAM" id="SSF48208">
    <property type="entry name" value="Six-hairpin glycosidases"/>
    <property type="match status" value="1"/>
</dbReference>
<dbReference type="GO" id="GO:0005975">
    <property type="term" value="P:carbohydrate metabolic process"/>
    <property type="evidence" value="ECO:0007669"/>
    <property type="project" value="InterPro"/>
</dbReference>
<name>A0A1H5LL07_9MICC</name>
<evidence type="ECO:0000313" key="6">
    <source>
        <dbReference type="Proteomes" id="UP000182725"/>
    </source>
</evidence>
<feature type="domain" description="Non-reducing end beta-L-arabinofuranosidase-like GH127 catalytic" evidence="2">
    <location>
        <begin position="36"/>
        <end position="414"/>
    </location>
</feature>
<dbReference type="Pfam" id="PF20737">
    <property type="entry name" value="Glyco_hydro127C"/>
    <property type="match status" value="1"/>
</dbReference>
<feature type="domain" description="Non-reducing end beta-L-arabinofuranosidase-like GH127 middle" evidence="3">
    <location>
        <begin position="425"/>
        <end position="505"/>
    </location>
</feature>
<dbReference type="InterPro" id="IPR049049">
    <property type="entry name" value="Beta-AFase-like_GH127_C"/>
</dbReference>
<reference evidence="5 6" key="1">
    <citation type="submission" date="2016-10" db="EMBL/GenBank/DDBJ databases">
        <authorList>
            <person name="de Groot N.N."/>
        </authorList>
    </citation>
    <scope>NUCLEOTIDE SEQUENCE [LARGE SCALE GENOMIC DNA]</scope>
    <source>
        <strain evidence="5 6">DSM 22274</strain>
    </source>
</reference>
<dbReference type="EMBL" id="FNTV01000001">
    <property type="protein sequence ID" value="SEE77679.1"/>
    <property type="molecule type" value="Genomic_DNA"/>
</dbReference>
<dbReference type="InterPro" id="IPR049174">
    <property type="entry name" value="Beta-AFase-like"/>
</dbReference>
<dbReference type="AlphaFoldDB" id="A0A1H5LL07"/>